<dbReference type="AlphaFoldDB" id="A0AAN9AGP3"/>
<dbReference type="Gene3D" id="3.40.50.720">
    <property type="entry name" value="NAD(P)-binding Rossmann-like Domain"/>
    <property type="match status" value="1"/>
</dbReference>
<dbReference type="SUPFAM" id="SSF51735">
    <property type="entry name" value="NAD(P)-binding Rossmann-fold domains"/>
    <property type="match status" value="1"/>
</dbReference>
<comment type="similarity">
    <text evidence="2">Belongs to the zinc-containing alcohol dehydrogenase family. Quinone oxidoreductase subfamily.</text>
</comment>
<name>A0AAN9AGP3_HALRR</name>
<gene>
    <name evidence="7" type="primary">RTN4IP1</name>
    <name evidence="7" type="ORF">SK128_017441</name>
</gene>
<evidence type="ECO:0000313" key="8">
    <source>
        <dbReference type="Proteomes" id="UP001381693"/>
    </source>
</evidence>
<dbReference type="FunFam" id="3.40.50.720:FF:000147">
    <property type="entry name" value="Reticulon-4-interacting protein 1 homolog, mitochondrial"/>
    <property type="match status" value="1"/>
</dbReference>
<keyword evidence="3" id="KW-0809">Transit peptide</keyword>
<dbReference type="InterPro" id="IPR011032">
    <property type="entry name" value="GroES-like_sf"/>
</dbReference>
<accession>A0AAN9AGP3</accession>
<dbReference type="GO" id="GO:0016491">
    <property type="term" value="F:oxidoreductase activity"/>
    <property type="evidence" value="ECO:0007669"/>
    <property type="project" value="UniProtKB-KW"/>
</dbReference>
<reference evidence="7 8" key="1">
    <citation type="submission" date="2023-11" db="EMBL/GenBank/DDBJ databases">
        <title>Halocaridina rubra genome assembly.</title>
        <authorList>
            <person name="Smith C."/>
        </authorList>
    </citation>
    <scope>NUCLEOTIDE SEQUENCE [LARGE SCALE GENOMIC DNA]</scope>
    <source>
        <strain evidence="7">EP-1</strain>
        <tissue evidence="7">Whole</tissue>
    </source>
</reference>
<dbReference type="CDD" id="cd08248">
    <property type="entry name" value="RTN4I1"/>
    <property type="match status" value="1"/>
</dbReference>
<evidence type="ECO:0000259" key="6">
    <source>
        <dbReference type="SMART" id="SM00829"/>
    </source>
</evidence>
<comment type="subcellular location">
    <subcellularLocation>
        <location evidence="1">Mitochondrion</location>
    </subcellularLocation>
</comment>
<dbReference type="Proteomes" id="UP001381693">
    <property type="component" value="Unassembled WGS sequence"/>
</dbReference>
<dbReference type="SUPFAM" id="SSF50129">
    <property type="entry name" value="GroES-like"/>
    <property type="match status" value="1"/>
</dbReference>
<evidence type="ECO:0000256" key="2">
    <source>
        <dbReference type="ARBA" id="ARBA00010371"/>
    </source>
</evidence>
<evidence type="ECO:0000256" key="5">
    <source>
        <dbReference type="ARBA" id="ARBA00023128"/>
    </source>
</evidence>
<evidence type="ECO:0000256" key="4">
    <source>
        <dbReference type="ARBA" id="ARBA00023002"/>
    </source>
</evidence>
<dbReference type="PANTHER" id="PTHR11695">
    <property type="entry name" value="ALCOHOL DEHYDROGENASE RELATED"/>
    <property type="match status" value="1"/>
</dbReference>
<dbReference type="GO" id="GO:0005739">
    <property type="term" value="C:mitochondrion"/>
    <property type="evidence" value="ECO:0007669"/>
    <property type="project" value="UniProtKB-SubCell"/>
</dbReference>
<comment type="caution">
    <text evidence="7">The sequence shown here is derived from an EMBL/GenBank/DDBJ whole genome shotgun (WGS) entry which is preliminary data.</text>
</comment>
<evidence type="ECO:0000256" key="3">
    <source>
        <dbReference type="ARBA" id="ARBA00022946"/>
    </source>
</evidence>
<organism evidence="7 8">
    <name type="scientific">Halocaridina rubra</name>
    <name type="common">Hawaiian red shrimp</name>
    <dbReference type="NCBI Taxonomy" id="373956"/>
    <lineage>
        <taxon>Eukaryota</taxon>
        <taxon>Metazoa</taxon>
        <taxon>Ecdysozoa</taxon>
        <taxon>Arthropoda</taxon>
        <taxon>Crustacea</taxon>
        <taxon>Multicrustacea</taxon>
        <taxon>Malacostraca</taxon>
        <taxon>Eumalacostraca</taxon>
        <taxon>Eucarida</taxon>
        <taxon>Decapoda</taxon>
        <taxon>Pleocyemata</taxon>
        <taxon>Caridea</taxon>
        <taxon>Atyoidea</taxon>
        <taxon>Atyidae</taxon>
        <taxon>Halocaridina</taxon>
    </lineage>
</organism>
<dbReference type="InterPro" id="IPR036291">
    <property type="entry name" value="NAD(P)-bd_dom_sf"/>
</dbReference>
<sequence length="380" mass="40608">MSTSQSNHNAEAKTAERTSPLRMRRWQIDGYNGLEGVTLASGRVPPISKPGDLLIKVSASSVNPIDTAMISGYGNGMLNIMRLMDQFQQGIFDINQIEFPLTVGRDFAGEIVAVGQGVTKYSVGDRVFGVVSPQSQGSHAEYVVASGVNVCKVPRDTSLEDAASIPYVGLTAWSAAVVSGMMFKNTAPGSRILILGASGGVGTFLCQMLSAWGAEVVGVCSSDAMDFVLSVGATHALNYKDPATKELLIADGGFKLVIDAAGTDDMDYLKALKPWVGSSYVTLSPPFLRNTDDLGIAGGLAKSVRQVVCKNATSLSEGRAYKWAFYMPNPWALQQIANMISENKIRAVIDKVFPFEEVPTAYEHVLNGHARGKTVINVSE</sequence>
<dbReference type="InterPro" id="IPR013154">
    <property type="entry name" value="ADH-like_N"/>
</dbReference>
<dbReference type="InterPro" id="IPR050700">
    <property type="entry name" value="YIM1/Zinc_Alcohol_DH_Fams"/>
</dbReference>
<keyword evidence="8" id="KW-1185">Reference proteome</keyword>
<evidence type="ECO:0000256" key="1">
    <source>
        <dbReference type="ARBA" id="ARBA00004173"/>
    </source>
</evidence>
<dbReference type="Pfam" id="PF13602">
    <property type="entry name" value="ADH_zinc_N_2"/>
    <property type="match status" value="1"/>
</dbReference>
<dbReference type="Gene3D" id="3.90.180.10">
    <property type="entry name" value="Medium-chain alcohol dehydrogenases, catalytic domain"/>
    <property type="match status" value="1"/>
</dbReference>
<dbReference type="InterPro" id="IPR020843">
    <property type="entry name" value="ER"/>
</dbReference>
<dbReference type="InterPro" id="IPR037397">
    <property type="entry name" value="RTN4IP1"/>
</dbReference>
<proteinExistence type="inferred from homology"/>
<dbReference type="PANTHER" id="PTHR11695:SF294">
    <property type="entry name" value="RETICULON-4-INTERACTING PROTEIN 1, MITOCHONDRIAL"/>
    <property type="match status" value="1"/>
</dbReference>
<dbReference type="Pfam" id="PF08240">
    <property type="entry name" value="ADH_N"/>
    <property type="match status" value="1"/>
</dbReference>
<dbReference type="SMART" id="SM00829">
    <property type="entry name" value="PKS_ER"/>
    <property type="match status" value="1"/>
</dbReference>
<keyword evidence="4" id="KW-0560">Oxidoreductase</keyword>
<protein>
    <submittedName>
        <fullName evidence="7">Reticulon-4-interacting protein 1, mitochondrial</fullName>
    </submittedName>
</protein>
<feature type="domain" description="Enoyl reductase (ER)" evidence="6">
    <location>
        <begin position="33"/>
        <end position="376"/>
    </location>
</feature>
<evidence type="ECO:0000313" key="7">
    <source>
        <dbReference type="EMBL" id="KAK7086572.1"/>
    </source>
</evidence>
<dbReference type="EMBL" id="JAXCGZ010000147">
    <property type="protein sequence ID" value="KAK7086572.1"/>
    <property type="molecule type" value="Genomic_DNA"/>
</dbReference>
<keyword evidence="5" id="KW-0496">Mitochondrion</keyword>